<keyword evidence="2" id="KW-0472">Membrane</keyword>
<gene>
    <name evidence="4" type="ORF">RB614_41580</name>
</gene>
<feature type="transmembrane region" description="Helical" evidence="2">
    <location>
        <begin position="12"/>
        <end position="32"/>
    </location>
</feature>
<keyword evidence="2" id="KW-1133">Transmembrane helix</keyword>
<name>A0ABU0ZVD8_9ACTN</name>
<comment type="caution">
    <text evidence="4">The sequence shown here is derived from an EMBL/GenBank/DDBJ whole genome shotgun (WGS) entry which is preliminary data.</text>
</comment>
<evidence type="ECO:0000256" key="1">
    <source>
        <dbReference type="SAM" id="MobiDB-lite"/>
    </source>
</evidence>
<reference evidence="4 5" key="1">
    <citation type="submission" date="2023-08" db="EMBL/GenBank/DDBJ databases">
        <title>Phytohabitans sansha sp. nov., isolated from marine sediment.</title>
        <authorList>
            <person name="Zhao Y."/>
            <person name="Yi K."/>
        </authorList>
    </citation>
    <scope>NUCLEOTIDE SEQUENCE [LARGE SCALE GENOMIC DNA]</scope>
    <source>
        <strain evidence="4 5">ZYX-F-186</strain>
    </source>
</reference>
<dbReference type="InterPro" id="IPR001173">
    <property type="entry name" value="Glyco_trans_2-like"/>
</dbReference>
<dbReference type="SUPFAM" id="SSF53448">
    <property type="entry name" value="Nucleotide-diphospho-sugar transferases"/>
    <property type="match status" value="1"/>
</dbReference>
<keyword evidence="2" id="KW-0812">Transmembrane</keyword>
<dbReference type="EMBL" id="JAVHUY010000067">
    <property type="protein sequence ID" value="MDQ7910999.1"/>
    <property type="molecule type" value="Genomic_DNA"/>
</dbReference>
<sequence>MLNTVFQHSATASYLVGLAFSVYLLAVIVPYLRQRRGEKGEPERYHWHFFVPCDQDEGKVRFTITALRRDFPEAHVWVLDDAGVTPTATVVHQLALLDPRVHLILHTPSLHGPRGGNEPFNSLYQALDRWLPSDVDRHLVVVAVVHPGVRLREDCLAMVSGRRYLGDPRVTVVQIGERIVNRGDRNPLAARRATTGRLHQAWARLLVRLQDVQSQGPTLAARLAVPRGGAVGFNGNGQFVRVSGLDALGGGARRPWRIPGHDYDLAVHLLIRGHRTVYAHDTWGERAGPPTLGPLLARQIRHARNSLRRARYLPSLWRNPALRPPETASTALILVRPWLGAVASLVYGLPVLALLAAVALRPREAIGEVPAAIWFFWSAIVLLGLLQFAVWGPLYVLKVEPGSHPLQAAGWGLAYVGYLFLSCLATWLAIALVLSGVDRGYRRPAQIHRTAGGHDGGPDRATLHSGEGATVSRR</sequence>
<feature type="region of interest" description="Disordered" evidence="1">
    <location>
        <begin position="448"/>
        <end position="474"/>
    </location>
</feature>
<feature type="transmembrane region" description="Helical" evidence="2">
    <location>
        <begin position="338"/>
        <end position="360"/>
    </location>
</feature>
<keyword evidence="5" id="KW-1185">Reference proteome</keyword>
<evidence type="ECO:0000313" key="5">
    <source>
        <dbReference type="Proteomes" id="UP001230908"/>
    </source>
</evidence>
<dbReference type="Pfam" id="PF13632">
    <property type="entry name" value="Glyco_trans_2_3"/>
    <property type="match status" value="1"/>
</dbReference>
<dbReference type="Proteomes" id="UP001230908">
    <property type="component" value="Unassembled WGS sequence"/>
</dbReference>
<dbReference type="RefSeq" id="WP_308718233.1">
    <property type="nucleotide sequence ID" value="NZ_JAVHUY010000067.1"/>
</dbReference>
<evidence type="ECO:0000313" key="4">
    <source>
        <dbReference type="EMBL" id="MDQ7910999.1"/>
    </source>
</evidence>
<feature type="transmembrane region" description="Helical" evidence="2">
    <location>
        <begin position="412"/>
        <end position="434"/>
    </location>
</feature>
<accession>A0ABU0ZVD8</accession>
<feature type="transmembrane region" description="Helical" evidence="2">
    <location>
        <begin position="372"/>
        <end position="392"/>
    </location>
</feature>
<proteinExistence type="predicted"/>
<evidence type="ECO:0000259" key="3">
    <source>
        <dbReference type="Pfam" id="PF13632"/>
    </source>
</evidence>
<organism evidence="4 5">
    <name type="scientific">Phytohabitans maris</name>
    <dbReference type="NCBI Taxonomy" id="3071409"/>
    <lineage>
        <taxon>Bacteria</taxon>
        <taxon>Bacillati</taxon>
        <taxon>Actinomycetota</taxon>
        <taxon>Actinomycetes</taxon>
        <taxon>Micromonosporales</taxon>
        <taxon>Micromonosporaceae</taxon>
    </lineage>
</organism>
<protein>
    <submittedName>
        <fullName evidence="4">Glycosyltransferase family 2 protein</fullName>
    </submittedName>
</protein>
<dbReference type="InterPro" id="IPR029044">
    <property type="entry name" value="Nucleotide-diphossugar_trans"/>
</dbReference>
<feature type="domain" description="Glycosyltransferase 2-like" evidence="3">
    <location>
        <begin position="225"/>
        <end position="372"/>
    </location>
</feature>
<evidence type="ECO:0000256" key="2">
    <source>
        <dbReference type="SAM" id="Phobius"/>
    </source>
</evidence>